<dbReference type="Gene3D" id="1.10.287.950">
    <property type="entry name" value="Methyl-accepting chemotaxis protein"/>
    <property type="match status" value="1"/>
</dbReference>
<gene>
    <name evidence="6" type="ORF">C7I85_16555</name>
</gene>
<sequence>MQALATVESAGKHYETASRLVTDIGKGEAFHLDRVNLARLYVIAPKNDVLARYRVSTQMFEQQLTNAKDEAQGNESLLAAIDKFHVAARQWRLDVGDPIVKLAGDSDMQQRARDLVASQHTSETEGAIRVAVTNVQNEVSVWLKEVSRQRDEAVRNARYLQAAGAGLTIVLLVLIGWWLSRQIAKPVSQMTAAMRNLAAGDHNIVIPAVGRRDEVGQMATAVQSFKDAAIEKIRLETEAETARQRAEEERAARAAEKAEEERQSQIAISALGEGLERLSSGDLTFRIEVPFEGRASKLREDFNAAVERLQQTLLSVVASVNAIHAGTGEISTAADDLSRRTEQQAASLEETAAALDQITATVKKTAEGAS</sequence>
<dbReference type="Pfam" id="PF05227">
    <property type="entry name" value="CHASE3"/>
    <property type="match status" value="1"/>
</dbReference>
<dbReference type="GO" id="GO:0016020">
    <property type="term" value="C:membrane"/>
    <property type="evidence" value="ECO:0007669"/>
    <property type="project" value="InterPro"/>
</dbReference>
<dbReference type="InterPro" id="IPR051310">
    <property type="entry name" value="MCP_chemotaxis"/>
</dbReference>
<dbReference type="Pfam" id="PF00672">
    <property type="entry name" value="HAMP"/>
    <property type="match status" value="1"/>
</dbReference>
<dbReference type="Gene3D" id="6.10.340.10">
    <property type="match status" value="1"/>
</dbReference>
<evidence type="ECO:0000256" key="1">
    <source>
        <dbReference type="ARBA" id="ARBA00022500"/>
    </source>
</evidence>
<dbReference type="InterPro" id="IPR003660">
    <property type="entry name" value="HAMP_dom"/>
</dbReference>
<dbReference type="SUPFAM" id="SSF58104">
    <property type="entry name" value="Methyl-accepting chemotaxis protein (MCP) signaling domain"/>
    <property type="match status" value="1"/>
</dbReference>
<keyword evidence="4" id="KW-1133">Transmembrane helix</keyword>
<feature type="domain" description="HAMP" evidence="5">
    <location>
        <begin position="262"/>
        <end position="314"/>
    </location>
</feature>
<dbReference type="EMBL" id="PXYL01000008">
    <property type="protein sequence ID" value="PSJ59233.1"/>
    <property type="molecule type" value="Genomic_DNA"/>
</dbReference>
<name>A0A2P7S9S2_9HYPH</name>
<dbReference type="AlphaFoldDB" id="A0A2P7S9S2"/>
<keyword evidence="7" id="KW-1185">Reference proteome</keyword>
<organism evidence="6 7">
    <name type="scientific">Pseudaminobacter soli</name>
    <name type="common">ex Li et al. 2025</name>
    <dbReference type="NCBI Taxonomy" id="1295366"/>
    <lineage>
        <taxon>Bacteria</taxon>
        <taxon>Pseudomonadati</taxon>
        <taxon>Pseudomonadota</taxon>
        <taxon>Alphaproteobacteria</taxon>
        <taxon>Hyphomicrobiales</taxon>
        <taxon>Phyllobacteriaceae</taxon>
        <taxon>Pseudaminobacter</taxon>
    </lineage>
</organism>
<dbReference type="GO" id="GO:0006935">
    <property type="term" value="P:chemotaxis"/>
    <property type="evidence" value="ECO:0007669"/>
    <property type="project" value="UniProtKB-KW"/>
</dbReference>
<feature type="transmembrane region" description="Helical" evidence="4">
    <location>
        <begin position="159"/>
        <end position="179"/>
    </location>
</feature>
<evidence type="ECO:0000256" key="2">
    <source>
        <dbReference type="ARBA" id="ARBA00029447"/>
    </source>
</evidence>
<keyword evidence="4" id="KW-0812">Transmembrane</keyword>
<evidence type="ECO:0000256" key="4">
    <source>
        <dbReference type="SAM" id="Phobius"/>
    </source>
</evidence>
<dbReference type="GO" id="GO:0007165">
    <property type="term" value="P:signal transduction"/>
    <property type="evidence" value="ECO:0007669"/>
    <property type="project" value="InterPro"/>
</dbReference>
<dbReference type="InterPro" id="IPR007891">
    <property type="entry name" value="CHASE3"/>
</dbReference>
<evidence type="ECO:0000259" key="5">
    <source>
        <dbReference type="PROSITE" id="PS50885"/>
    </source>
</evidence>
<evidence type="ECO:0000313" key="6">
    <source>
        <dbReference type="EMBL" id="PSJ59233.1"/>
    </source>
</evidence>
<keyword evidence="3" id="KW-0175">Coiled coil</keyword>
<reference evidence="6 7" key="1">
    <citation type="submission" date="2018-03" db="EMBL/GenBank/DDBJ databases">
        <title>The draft genome of Mesorhizobium soli JCM 19897.</title>
        <authorList>
            <person name="Li L."/>
            <person name="Liu L."/>
            <person name="Liang L."/>
            <person name="Wang T."/>
            <person name="Zhang X."/>
        </authorList>
    </citation>
    <scope>NUCLEOTIDE SEQUENCE [LARGE SCALE GENOMIC DNA]</scope>
    <source>
        <strain evidence="6 7">JCM 19897</strain>
    </source>
</reference>
<evidence type="ECO:0000256" key="3">
    <source>
        <dbReference type="SAM" id="Coils"/>
    </source>
</evidence>
<comment type="similarity">
    <text evidence="2">Belongs to the methyl-accepting chemotaxis (MCP) protein family.</text>
</comment>
<feature type="non-terminal residue" evidence="6">
    <location>
        <position position="370"/>
    </location>
</feature>
<comment type="caution">
    <text evidence="6">The sequence shown here is derived from an EMBL/GenBank/DDBJ whole genome shotgun (WGS) entry which is preliminary data.</text>
</comment>
<dbReference type="PANTHER" id="PTHR43531">
    <property type="entry name" value="PROTEIN ICFG"/>
    <property type="match status" value="1"/>
</dbReference>
<protein>
    <submittedName>
        <fullName evidence="6">Chemotaxis protein</fullName>
    </submittedName>
</protein>
<dbReference type="SMART" id="SM00304">
    <property type="entry name" value="HAMP"/>
    <property type="match status" value="2"/>
</dbReference>
<dbReference type="Proteomes" id="UP000240653">
    <property type="component" value="Unassembled WGS sequence"/>
</dbReference>
<accession>A0A2P7S9S2</accession>
<keyword evidence="4" id="KW-0472">Membrane</keyword>
<proteinExistence type="inferred from homology"/>
<feature type="coiled-coil region" evidence="3">
    <location>
        <begin position="225"/>
        <end position="264"/>
    </location>
</feature>
<dbReference type="CDD" id="cd06225">
    <property type="entry name" value="HAMP"/>
    <property type="match status" value="1"/>
</dbReference>
<feature type="domain" description="HAMP" evidence="5">
    <location>
        <begin position="181"/>
        <end position="234"/>
    </location>
</feature>
<dbReference type="PANTHER" id="PTHR43531:SF11">
    <property type="entry name" value="METHYL-ACCEPTING CHEMOTAXIS PROTEIN 3"/>
    <property type="match status" value="1"/>
</dbReference>
<evidence type="ECO:0000313" key="7">
    <source>
        <dbReference type="Proteomes" id="UP000240653"/>
    </source>
</evidence>
<dbReference type="SUPFAM" id="SSF158472">
    <property type="entry name" value="HAMP domain-like"/>
    <property type="match status" value="1"/>
</dbReference>
<keyword evidence="1" id="KW-0145">Chemotaxis</keyword>
<dbReference type="PROSITE" id="PS50885">
    <property type="entry name" value="HAMP"/>
    <property type="match status" value="2"/>
</dbReference>